<dbReference type="SUPFAM" id="SSF88697">
    <property type="entry name" value="PUA domain-like"/>
    <property type="match status" value="1"/>
</dbReference>
<keyword evidence="3" id="KW-1185">Reference proteome</keyword>
<name>A0ABW9A6X6_9BURK</name>
<dbReference type="SMART" id="SM00464">
    <property type="entry name" value="LON"/>
    <property type="match status" value="1"/>
</dbReference>
<dbReference type="PANTHER" id="PTHR46732">
    <property type="entry name" value="ATP-DEPENDENT PROTEASE LA (LON) DOMAIN PROTEIN"/>
    <property type="match status" value="1"/>
</dbReference>
<organism evidence="2 3">
    <name type="scientific">Herbaspirillum lusitanum</name>
    <dbReference type="NCBI Taxonomy" id="213312"/>
    <lineage>
        <taxon>Bacteria</taxon>
        <taxon>Pseudomonadati</taxon>
        <taxon>Pseudomonadota</taxon>
        <taxon>Betaproteobacteria</taxon>
        <taxon>Burkholderiales</taxon>
        <taxon>Oxalobacteraceae</taxon>
        <taxon>Herbaspirillum</taxon>
    </lineage>
</organism>
<dbReference type="InterPro" id="IPR015947">
    <property type="entry name" value="PUA-like_sf"/>
</dbReference>
<dbReference type="Pfam" id="PF02190">
    <property type="entry name" value="LON_substr_bdg"/>
    <property type="match status" value="1"/>
</dbReference>
<feature type="domain" description="Lon N-terminal" evidence="1">
    <location>
        <begin position="5"/>
        <end position="202"/>
    </location>
</feature>
<evidence type="ECO:0000313" key="2">
    <source>
        <dbReference type="EMBL" id="MFL9924196.1"/>
    </source>
</evidence>
<evidence type="ECO:0000313" key="3">
    <source>
        <dbReference type="Proteomes" id="UP001629246"/>
    </source>
</evidence>
<dbReference type="Gene3D" id="1.10.4060.10">
    <property type="entry name" value="BPP1347 like domain"/>
    <property type="match status" value="1"/>
</dbReference>
<dbReference type="EMBL" id="JAQQFM010000003">
    <property type="protein sequence ID" value="MFL9924196.1"/>
    <property type="molecule type" value="Genomic_DNA"/>
</dbReference>
<gene>
    <name evidence="2" type="ORF">PQR62_07970</name>
</gene>
<reference evidence="2 3" key="1">
    <citation type="journal article" date="2024" name="Chem. Sci.">
        <title>Discovery of megapolipeptins by genome mining of a Burkholderiales bacteria collection.</title>
        <authorList>
            <person name="Paulo B.S."/>
            <person name="Recchia M.J.J."/>
            <person name="Lee S."/>
            <person name="Fergusson C.H."/>
            <person name="Romanowski S.B."/>
            <person name="Hernandez A."/>
            <person name="Krull N."/>
            <person name="Liu D.Y."/>
            <person name="Cavanagh H."/>
            <person name="Bos A."/>
            <person name="Gray C.A."/>
            <person name="Murphy B.T."/>
            <person name="Linington R.G."/>
            <person name="Eustaquio A.S."/>
        </authorList>
    </citation>
    <scope>NUCLEOTIDE SEQUENCE [LARGE SCALE GENOMIC DNA]</scope>
    <source>
        <strain evidence="2 3">RL21-008-BIB-A</strain>
    </source>
</reference>
<comment type="caution">
    <text evidence="2">The sequence shown here is derived from an EMBL/GenBank/DDBJ whole genome shotgun (WGS) entry which is preliminary data.</text>
</comment>
<evidence type="ECO:0000259" key="1">
    <source>
        <dbReference type="PROSITE" id="PS51787"/>
    </source>
</evidence>
<dbReference type="Proteomes" id="UP001629246">
    <property type="component" value="Unassembled WGS sequence"/>
</dbReference>
<sequence length="205" mass="22627">MSTSLPLFPLSSTLFPDGRLPLQIFEVRYLDMINKCIADGSGFGVVALTSGSEVRKPGHSESFVPVGTLARINEWSSPTQGLLRISCVGTSRFRVLSSQLQKNGLWIAEIEPLEGDHAVPVPEELQDTVKTLTNLLDSLRHQSIAESDIPIAAPYRLNDCGWVANRWCELLPLNAEQKQALLALDNPLLRLELVQDALGERGWLK</sequence>
<dbReference type="InterPro" id="IPR003111">
    <property type="entry name" value="Lon_prtase_N"/>
</dbReference>
<accession>A0ABW9A6X6</accession>
<proteinExistence type="predicted"/>
<dbReference type="PANTHER" id="PTHR46732:SF8">
    <property type="entry name" value="ATP-DEPENDENT PROTEASE LA (LON) DOMAIN PROTEIN"/>
    <property type="match status" value="1"/>
</dbReference>
<dbReference type="InterPro" id="IPR046336">
    <property type="entry name" value="Lon_prtase_N_sf"/>
</dbReference>
<protein>
    <submittedName>
        <fullName evidence="2">LON peptidase substrate-binding domain-containing protein</fullName>
    </submittedName>
</protein>
<dbReference type="Gene3D" id="2.30.130.40">
    <property type="entry name" value="LON domain-like"/>
    <property type="match status" value="1"/>
</dbReference>
<dbReference type="PROSITE" id="PS51787">
    <property type="entry name" value="LON_N"/>
    <property type="match status" value="1"/>
</dbReference>
<dbReference type="RefSeq" id="WP_408156571.1">
    <property type="nucleotide sequence ID" value="NZ_JAQQFM010000003.1"/>
</dbReference>